<reference evidence="1" key="2">
    <citation type="submission" date="2022-11" db="EMBL/GenBank/DDBJ databases">
        <title>Role of the vibriolysin VemA secreted by the emergent pathogen Vibrio europaeus in the colonization of Manila clam mucus.</title>
        <authorList>
            <person name="Martinez C."/>
            <person name="Rodriguez S."/>
            <person name="Vences A."/>
            <person name="Barja J.L."/>
            <person name="Toranzo A.E."/>
            <person name="Dubert J."/>
        </authorList>
    </citation>
    <scope>NUCLEOTIDE SEQUENCE</scope>
    <source>
        <strain evidence="1">3454</strain>
    </source>
</reference>
<sequence>MAKLGMCSIYSFKLSPKSKRAVSDIKSILDSGQLLQGVLAATPFYNIFASPSVTKSPFEKLITIREHDWDTFVKAMSGAHLHTRNQVFMIANEREVFTYGDEQKFWSCVSNASK</sequence>
<dbReference type="EMBL" id="LUAX01000009">
    <property type="protein sequence ID" value="OAM96653.1"/>
    <property type="molecule type" value="Genomic_DNA"/>
</dbReference>
<proteinExistence type="predicted"/>
<dbReference type="EMBL" id="JAPFIT010000022">
    <property type="protein sequence ID" value="MDC5742351.1"/>
    <property type="molecule type" value="Genomic_DNA"/>
</dbReference>
<gene>
    <name evidence="2" type="ORF">AZ468_25125</name>
    <name evidence="1" type="ORF">OPW20_19955</name>
</gene>
<evidence type="ECO:0000313" key="3">
    <source>
        <dbReference type="Proteomes" id="UP000094761"/>
    </source>
</evidence>
<reference evidence="2 3" key="1">
    <citation type="submission" date="2016-03" db="EMBL/GenBank/DDBJ databases">
        <title>Draft genome sequence of the Vibrio tubiashii subs. europaeus.</title>
        <authorList>
            <person name="Spinard E."/>
            <person name="Dubert J."/>
            <person name="Nelson D.R."/>
            <person name="Barja J.L."/>
        </authorList>
    </citation>
    <scope>NUCLEOTIDE SEQUENCE [LARGE SCALE GENOMIC DNA]</scope>
    <source>
        <strain evidence="3">PP-638</strain>
        <strain evidence="2">PP2-638</strain>
        <plasmid evidence="2">p57_like</plasmid>
        <plasmid evidence="3">Plasmid p57_like</plasmid>
    </source>
</reference>
<protein>
    <submittedName>
        <fullName evidence="2">Uncharacterized protein</fullName>
    </submittedName>
</protein>
<name>A0A178J3L4_9VIBR</name>
<accession>A0A178J3L4</accession>
<dbReference type="AlphaFoldDB" id="A0A178J3L4"/>
<geneLocation type="plasmid" evidence="2 3">
    <name>p57_like</name>
</geneLocation>
<evidence type="ECO:0000313" key="2">
    <source>
        <dbReference type="EMBL" id="OAM96653.1"/>
    </source>
</evidence>
<dbReference type="Proteomes" id="UP001150001">
    <property type="component" value="Unassembled WGS sequence"/>
</dbReference>
<organism evidence="2 3">
    <name type="scientific">Vibrio europaeus</name>
    <dbReference type="NCBI Taxonomy" id="300876"/>
    <lineage>
        <taxon>Bacteria</taxon>
        <taxon>Pseudomonadati</taxon>
        <taxon>Pseudomonadota</taxon>
        <taxon>Gammaproteobacteria</taxon>
        <taxon>Vibrionales</taxon>
        <taxon>Vibrionaceae</taxon>
        <taxon>Vibrio</taxon>
        <taxon>Vibrio oreintalis group</taxon>
    </lineage>
</organism>
<evidence type="ECO:0000313" key="1">
    <source>
        <dbReference type="EMBL" id="MDC5742351.1"/>
    </source>
</evidence>
<dbReference type="RefSeq" id="WP_069665529.1">
    <property type="nucleotide sequence ID" value="NZ_CM004621.1"/>
</dbReference>
<dbReference type="GeneID" id="78074040"/>
<dbReference type="Proteomes" id="UP000094761">
    <property type="component" value="Plasmid p57_like"/>
</dbReference>
<keyword evidence="4" id="KW-1185">Reference proteome</keyword>
<dbReference type="OrthoDB" id="5589169at2"/>
<keyword evidence="2" id="KW-0614">Plasmid</keyword>
<evidence type="ECO:0000313" key="4">
    <source>
        <dbReference type="Proteomes" id="UP001150001"/>
    </source>
</evidence>
<comment type="caution">
    <text evidence="2">The sequence shown here is derived from an EMBL/GenBank/DDBJ whole genome shotgun (WGS) entry which is preliminary data.</text>
</comment>